<dbReference type="NCBIfam" id="TIGR01643">
    <property type="entry name" value="YD_repeat_2x"/>
    <property type="match status" value="9"/>
</dbReference>
<evidence type="ECO:0000259" key="6">
    <source>
        <dbReference type="Pfam" id="PF21724"/>
    </source>
</evidence>
<dbReference type="InterPro" id="IPR006530">
    <property type="entry name" value="YD"/>
</dbReference>
<dbReference type="SUPFAM" id="SSF50969">
    <property type="entry name" value="YVTN repeat-like/Quinoprotein amine dehydrogenase"/>
    <property type="match status" value="1"/>
</dbReference>
<evidence type="ECO:0000256" key="1">
    <source>
        <dbReference type="ARBA" id="ARBA00022737"/>
    </source>
</evidence>
<dbReference type="InterPro" id="IPR045351">
    <property type="entry name" value="DUF6531"/>
</dbReference>
<feature type="domain" description="RHS protein conserved region" evidence="4">
    <location>
        <begin position="1269"/>
        <end position="1303"/>
    </location>
</feature>
<dbReference type="RefSeq" id="WP_167088682.1">
    <property type="nucleotide sequence ID" value="NZ_WHJG01000020.1"/>
</dbReference>
<organism evidence="8 9">
    <name type="scientific">Massilia frigida</name>
    <dbReference type="NCBI Taxonomy" id="2609281"/>
    <lineage>
        <taxon>Bacteria</taxon>
        <taxon>Pseudomonadati</taxon>
        <taxon>Pseudomonadota</taxon>
        <taxon>Betaproteobacteria</taxon>
        <taxon>Burkholderiales</taxon>
        <taxon>Oxalobacteraceae</taxon>
        <taxon>Telluria group</taxon>
        <taxon>Massilia</taxon>
    </lineage>
</organism>
<protein>
    <submittedName>
        <fullName evidence="8">Type IV secretion protein Rhs</fullName>
    </submittedName>
</protein>
<keyword evidence="3" id="KW-0812">Transmembrane</keyword>
<feature type="region of interest" description="Disordered" evidence="2">
    <location>
        <begin position="290"/>
        <end position="315"/>
    </location>
</feature>
<dbReference type="NCBIfam" id="TIGR03696">
    <property type="entry name" value="Rhs_assc_core"/>
    <property type="match status" value="1"/>
</dbReference>
<feature type="domain" description="DUF6531" evidence="5">
    <location>
        <begin position="330"/>
        <end position="404"/>
    </location>
</feature>
<dbReference type="Pfam" id="PF20148">
    <property type="entry name" value="DUF6531"/>
    <property type="match status" value="1"/>
</dbReference>
<evidence type="ECO:0000313" key="9">
    <source>
        <dbReference type="Proteomes" id="UP000621455"/>
    </source>
</evidence>
<evidence type="ECO:0000256" key="2">
    <source>
        <dbReference type="SAM" id="MobiDB-lite"/>
    </source>
</evidence>
<dbReference type="InterPro" id="IPR001826">
    <property type="entry name" value="RHS"/>
</dbReference>
<evidence type="ECO:0000259" key="4">
    <source>
        <dbReference type="Pfam" id="PF03527"/>
    </source>
</evidence>
<feature type="domain" description="NAD(+)--protein-arginine ADP-ribosyltransferase Tre1-like N-terminal" evidence="6">
    <location>
        <begin position="69"/>
        <end position="257"/>
    </location>
</feature>
<dbReference type="InterPro" id="IPR056823">
    <property type="entry name" value="TEN-like_YD-shell"/>
</dbReference>
<evidence type="ECO:0000256" key="3">
    <source>
        <dbReference type="SAM" id="Phobius"/>
    </source>
</evidence>
<gene>
    <name evidence="8" type="ORF">F2P44_19030</name>
</gene>
<dbReference type="InterPro" id="IPR050708">
    <property type="entry name" value="T6SS_VgrG/RHS"/>
</dbReference>
<dbReference type="EMBL" id="WHJG01000020">
    <property type="protein sequence ID" value="NHZ81353.1"/>
    <property type="molecule type" value="Genomic_DNA"/>
</dbReference>
<feature type="transmembrane region" description="Helical" evidence="3">
    <location>
        <begin position="107"/>
        <end position="128"/>
    </location>
</feature>
<dbReference type="InterPro" id="IPR031325">
    <property type="entry name" value="RHS_repeat"/>
</dbReference>
<feature type="domain" description="Teneurin-like YD-shell" evidence="7">
    <location>
        <begin position="689"/>
        <end position="816"/>
    </location>
</feature>
<dbReference type="Gene3D" id="2.180.10.10">
    <property type="entry name" value="RHS repeat-associated core"/>
    <property type="match status" value="2"/>
</dbReference>
<dbReference type="PANTHER" id="PTHR32305:SF15">
    <property type="entry name" value="PROTEIN RHSA-RELATED"/>
    <property type="match status" value="1"/>
</dbReference>
<dbReference type="Proteomes" id="UP000621455">
    <property type="component" value="Unassembled WGS sequence"/>
</dbReference>
<keyword evidence="9" id="KW-1185">Reference proteome</keyword>
<dbReference type="PANTHER" id="PTHR32305">
    <property type="match status" value="1"/>
</dbReference>
<dbReference type="InterPro" id="IPR022385">
    <property type="entry name" value="Rhs_assc_core"/>
</dbReference>
<feature type="domain" description="Teneurin-like YD-shell" evidence="7">
    <location>
        <begin position="836"/>
        <end position="971"/>
    </location>
</feature>
<comment type="caution">
    <text evidence="8">The sequence shown here is derived from an EMBL/GenBank/DDBJ whole genome shotgun (WGS) entry which is preliminary data.</text>
</comment>
<feature type="transmembrane region" description="Helical" evidence="3">
    <location>
        <begin position="207"/>
        <end position="227"/>
    </location>
</feature>
<dbReference type="Pfam" id="PF21724">
    <property type="entry name" value="DUF6861"/>
    <property type="match status" value="1"/>
</dbReference>
<keyword evidence="1" id="KW-0677">Repeat</keyword>
<evidence type="ECO:0000259" key="5">
    <source>
        <dbReference type="Pfam" id="PF20148"/>
    </source>
</evidence>
<dbReference type="Pfam" id="PF25023">
    <property type="entry name" value="TEN_YD-shell"/>
    <property type="match status" value="3"/>
</dbReference>
<keyword evidence="3" id="KW-1133">Transmembrane helix</keyword>
<evidence type="ECO:0000259" key="7">
    <source>
        <dbReference type="Pfam" id="PF25023"/>
    </source>
</evidence>
<sequence length="1558" mass="171215">MTNHSDSNGWTSFNNTLRKMQQSYEMAGDQARRDMHRRLRRLSNHMVESIERIGEATLQIESVRCGMFVSTALDRSEHRFTELLKAQLAGLDLSLVWVILWSAAKEVALYVGGGAVLGGAIGGGLGALGGGIGAVPGAAAGSTLGAQLGTEVLVWMGLGELVIHIGKTIPDMAVKMIEGFALAWQAGRLPENARAQSATMMQQSVEAFAQGKMLLFIAILSAIALYLSRGQAKQSMLLQHLSKSKLGPKFSNWVAANRDVLANHPALQPRSAAADVDAAAAAAAAAKAKPAPAASAHAPEPVKNPAPVKEKPRKEGEAAESCPACLLVANPVNPISGSKILAGTSERDFSLPAALPLAWQRVYSSAQRKAGWLGQGWSTPLSESLHISDGQVVVQDAFQRDITFSLPRVGDALYSLSEKITLERTGERSFELIDDKGLRSQFAMLGRAYDTAVLVGMVDANDNKISIAYNARQLPDTIEDSAGRVFVLDFIEHRGQLRLGSVSVQRDPVDYEEATNEVLVSYAYDALGNLSEVRNRMGQLMRQFAYSNHIMVEHAQPGGLVSRYEYDEIEWTGKVTRNWTNNGMSWDFRYLAGETVVTDNLGRTQHYRFDKKRRFTGMIDALGGETTRRLDSNGNLVGIIHPGGRSTSYRYDGRSRVVRVESGGKGTGIVYDTVFDKPALITDALGATTALRYDERGNLHSVTDALGQRTVYHYDQQGLPVKVVDAAGGVKKLAFNRAAQLISYTDCSGNSSYYSYDEDGRLLRVTDAHGSATAYAYDAAGRLTSAVQADGTAEHYEYDALGRLLARVDAAGKRTSYELAEDGKPRKRIDARGGVMEYRYDGLRRMAELINENGDAHRFVYDALDRLIEETGFDARLTRYRYDDSGQLVAKEEHGSGERTEYSRIDTSYLRDSAGQLVDKIVSRVTGEARAEQLRLRYAYDELGRMTQAANADAQVSLQYDALGRLVAEQTDSDAGTTLLRHAYDEMGNRIQTVLPDGRVLNNLFYGSGHLHQINIDGEVITDIERDQLHRPVSRTHGALTSQFRYDHAGRLLSQVTGQIGVGEGAAPVIARQYEYDDSGNLLAIDDKRNGRTTYSYDVIGRILSAVQPQSDERFAFDPAHNLLDASVAGVGRVEGNRVRVFEDKRYDYDAHGNLSEKLVGSHTRMRFEWNGAHQLVKAVITRNAQDEQPTLHTVKYAYDPFGRRIAKRDKQGTTRFSWDGNRLLGEAREGHSRTYIYEPHSFVPVAQSDLAPPSAGGNDAQTGPVLTYLHTDHLGTPREATAPDGELTWGARFKAWGKLLEETTPAAHIDSSADGLDQFQAIRFQGQYHDIETGLHYNRFRYYDPDVGRFVSCDPIGLLGGNNLHAYAPNPTQWVDPLGLTPCTKCGADHTGKSFEEVLVLHGNANRTLIIGQIEAAVQPSIERILALDPTAKIGFRGSLVDGLKNPTKLGPDGERVAFDGIVATKGGKPYDGPQGYDIDLFVISDDLAAQFPKKTFFKDISKLDESLNDTFKDLETTMKDNPVLEGMKSELPVFRIFTKEQIARKQETQHYFPTGN</sequence>
<name>A0ABX0NGJ4_9BURK</name>
<accession>A0ABX0NGJ4</accession>
<dbReference type="InterPro" id="IPR049195">
    <property type="entry name" value="Tre1-like_N"/>
</dbReference>
<feature type="domain" description="Teneurin-like YD-shell" evidence="7">
    <location>
        <begin position="1085"/>
        <end position="1214"/>
    </location>
</feature>
<dbReference type="Pfam" id="PF03527">
    <property type="entry name" value="RHS"/>
    <property type="match status" value="1"/>
</dbReference>
<proteinExistence type="predicted"/>
<keyword evidence="3" id="KW-0472">Membrane</keyword>
<dbReference type="Pfam" id="PF05593">
    <property type="entry name" value="RHS_repeat"/>
    <property type="match status" value="1"/>
</dbReference>
<evidence type="ECO:0000313" key="8">
    <source>
        <dbReference type="EMBL" id="NHZ81353.1"/>
    </source>
</evidence>
<reference evidence="8 9" key="1">
    <citation type="submission" date="2019-10" db="EMBL/GenBank/DDBJ databases">
        <title>Taxonomy of Antarctic Massilia spp.: description of Massilia rubra sp. nov., Massilia aquatica sp. nov., Massilia mucilaginosa sp. nov., Massilia frigida sp. nov. isolated from streams, lakes and regoliths.</title>
        <authorList>
            <person name="Holochova P."/>
            <person name="Sedlacek I."/>
            <person name="Kralova S."/>
            <person name="Maslanova I."/>
            <person name="Busse H.-J."/>
            <person name="Stankova E."/>
            <person name="Vrbovska V."/>
            <person name="Kovarovic V."/>
            <person name="Bartak M."/>
            <person name="Svec P."/>
            <person name="Pantucek R."/>
        </authorList>
    </citation>
    <scope>NUCLEOTIDE SEQUENCE [LARGE SCALE GENOMIC DNA]</scope>
    <source>
        <strain evidence="8 9">CCM 8695</strain>
    </source>
</reference>
<dbReference type="InterPro" id="IPR011044">
    <property type="entry name" value="Quino_amine_DH_bsu"/>
</dbReference>